<gene>
    <name evidence="1" type="ORF">I5Q84_05205</name>
</gene>
<name>A0AAX1KME2_FLAPL</name>
<proteinExistence type="predicted"/>
<evidence type="ECO:0000313" key="1">
    <source>
        <dbReference type="EMBL" id="QQR06885.1"/>
    </source>
</evidence>
<reference evidence="1 2" key="1">
    <citation type="submission" date="2020-11" db="EMBL/GenBank/DDBJ databases">
        <title>Closed and high quality bacterial genomes of the OMM12 community.</title>
        <authorList>
            <person name="Marbouty M."/>
            <person name="Lamy-Besnier Q."/>
            <person name="Debarbieux L."/>
            <person name="Koszul R."/>
        </authorList>
    </citation>
    <scope>NUCLEOTIDE SEQUENCE [LARGE SCALE GENOMIC DNA]</scope>
    <source>
        <strain evidence="1 2">YL31</strain>
    </source>
</reference>
<dbReference type="Proteomes" id="UP000595792">
    <property type="component" value="Chromosome"/>
</dbReference>
<organism evidence="1 2">
    <name type="scientific">Flavonifractor plautii</name>
    <name type="common">Fusobacterium plautii</name>
    <dbReference type="NCBI Taxonomy" id="292800"/>
    <lineage>
        <taxon>Bacteria</taxon>
        <taxon>Bacillati</taxon>
        <taxon>Bacillota</taxon>
        <taxon>Clostridia</taxon>
        <taxon>Eubacteriales</taxon>
        <taxon>Oscillospiraceae</taxon>
        <taxon>Flavonifractor</taxon>
    </lineage>
</organism>
<evidence type="ECO:0000313" key="2">
    <source>
        <dbReference type="Proteomes" id="UP000595792"/>
    </source>
</evidence>
<dbReference type="RefSeq" id="WP_065534252.1">
    <property type="nucleotide sequence ID" value="NZ_CP015406.2"/>
</dbReference>
<protein>
    <submittedName>
        <fullName evidence="1">Uncharacterized protein</fullName>
    </submittedName>
</protein>
<sequence length="125" mass="14427">MTQLILADNIYLPQTSHDKYKCYPAQLGEQVDMISGRRVLEVRGWVQMIEYEYDYMGNELMRKVNAVLRSGKSFQVAYLPDDGDSLVVSTFLTESFPQPTFAFSRGGRPYWHNVAFTLREVKPHA</sequence>
<dbReference type="AlphaFoldDB" id="A0AAX1KME2"/>
<dbReference type="EMBL" id="CP065315">
    <property type="protein sequence ID" value="QQR06885.1"/>
    <property type="molecule type" value="Genomic_DNA"/>
</dbReference>
<dbReference type="KEGG" id="fpla:A4U99_04960"/>
<accession>A0AAX1KME2</accession>